<dbReference type="Gene3D" id="1.25.40.20">
    <property type="entry name" value="Ankyrin repeat-containing domain"/>
    <property type="match status" value="1"/>
</dbReference>
<dbReference type="PROSITE" id="PS51450">
    <property type="entry name" value="LRR"/>
    <property type="match status" value="1"/>
</dbReference>
<dbReference type="PROSITE" id="PS50297">
    <property type="entry name" value="ANK_REP_REGION"/>
    <property type="match status" value="1"/>
</dbReference>
<reference evidence="2" key="3">
    <citation type="submission" date="2025-09" db="UniProtKB">
        <authorList>
            <consortium name="Ensembl"/>
        </authorList>
    </citation>
    <scope>IDENTIFICATION</scope>
</reference>
<evidence type="ECO:0000256" key="1">
    <source>
        <dbReference type="PROSITE-ProRule" id="PRU00023"/>
    </source>
</evidence>
<protein>
    <submittedName>
        <fullName evidence="2">Uncharacterized protein</fullName>
    </submittedName>
</protein>
<dbReference type="InterPro" id="IPR032675">
    <property type="entry name" value="LRR_dom_sf"/>
</dbReference>
<name>A0A4W5R0V3_9TELE</name>
<keyword evidence="1" id="KW-0040">ANK repeat</keyword>
<dbReference type="Pfam" id="PF12796">
    <property type="entry name" value="Ank_2"/>
    <property type="match status" value="1"/>
</dbReference>
<dbReference type="InterPro" id="IPR002110">
    <property type="entry name" value="Ankyrin_rpt"/>
</dbReference>
<dbReference type="STRING" id="62062.ENSHHUP00000079598"/>
<dbReference type="InterPro" id="IPR001611">
    <property type="entry name" value="Leu-rich_rpt"/>
</dbReference>
<keyword evidence="3" id="KW-1185">Reference proteome</keyword>
<dbReference type="Proteomes" id="UP000314982">
    <property type="component" value="Unassembled WGS sequence"/>
</dbReference>
<reference evidence="3" key="1">
    <citation type="submission" date="2018-06" db="EMBL/GenBank/DDBJ databases">
        <title>Genome assembly of Danube salmon.</title>
        <authorList>
            <person name="Macqueen D.J."/>
            <person name="Gundappa M.K."/>
        </authorList>
    </citation>
    <scope>NUCLEOTIDE SEQUENCE [LARGE SCALE GENOMIC DNA]</scope>
</reference>
<evidence type="ECO:0000313" key="2">
    <source>
        <dbReference type="Ensembl" id="ENSHHUP00000079598.1"/>
    </source>
</evidence>
<sequence length="184" mass="20591">MLVSACQQGHLEVVRMLVQGYHADTEDCAIHQEEFAVITGLPLYAAARAGNEEIARFLLQNGAGLSSYTLMDYPAFSRLLVEQRLVEEADTHTEPEGEKLLCGCWSGLKLPWLELDWFMDVSSRISHLDLSCNSLSTLPSVVPWGLIQLRTLDLSNNLFKELHTAQSSQEIICSRCCSTFTDRL</sequence>
<proteinExistence type="predicted"/>
<dbReference type="Pfam" id="PF13855">
    <property type="entry name" value="LRR_8"/>
    <property type="match status" value="1"/>
</dbReference>
<accession>A0A4W5R0V3</accession>
<organism evidence="2 3">
    <name type="scientific">Hucho hucho</name>
    <name type="common">huchen</name>
    <dbReference type="NCBI Taxonomy" id="62062"/>
    <lineage>
        <taxon>Eukaryota</taxon>
        <taxon>Metazoa</taxon>
        <taxon>Chordata</taxon>
        <taxon>Craniata</taxon>
        <taxon>Vertebrata</taxon>
        <taxon>Euteleostomi</taxon>
        <taxon>Actinopterygii</taxon>
        <taxon>Neopterygii</taxon>
        <taxon>Teleostei</taxon>
        <taxon>Protacanthopterygii</taxon>
        <taxon>Salmoniformes</taxon>
        <taxon>Salmonidae</taxon>
        <taxon>Salmoninae</taxon>
        <taxon>Hucho</taxon>
    </lineage>
</organism>
<dbReference type="AlphaFoldDB" id="A0A4W5R0V3"/>
<reference evidence="2" key="2">
    <citation type="submission" date="2025-08" db="UniProtKB">
        <authorList>
            <consortium name="Ensembl"/>
        </authorList>
    </citation>
    <scope>IDENTIFICATION</scope>
</reference>
<dbReference type="GeneTree" id="ENSGT00940000173281"/>
<dbReference type="PROSITE" id="PS50088">
    <property type="entry name" value="ANK_REPEAT"/>
    <property type="match status" value="1"/>
</dbReference>
<dbReference type="Ensembl" id="ENSHHUT00000082162.1">
    <property type="protein sequence ID" value="ENSHHUP00000079598.1"/>
    <property type="gene ID" value="ENSHHUG00000046398.1"/>
</dbReference>
<dbReference type="SUPFAM" id="SSF52058">
    <property type="entry name" value="L domain-like"/>
    <property type="match status" value="1"/>
</dbReference>
<evidence type="ECO:0000313" key="3">
    <source>
        <dbReference type="Proteomes" id="UP000314982"/>
    </source>
</evidence>
<dbReference type="InterPro" id="IPR036770">
    <property type="entry name" value="Ankyrin_rpt-contain_sf"/>
</dbReference>
<dbReference type="Gene3D" id="3.80.10.10">
    <property type="entry name" value="Ribonuclease Inhibitor"/>
    <property type="match status" value="1"/>
</dbReference>
<feature type="repeat" description="ANK" evidence="1">
    <location>
        <begin position="42"/>
        <end position="70"/>
    </location>
</feature>
<dbReference type="SUPFAM" id="SSF48403">
    <property type="entry name" value="Ankyrin repeat"/>
    <property type="match status" value="1"/>
</dbReference>